<dbReference type="AlphaFoldDB" id="A0A9X2RIU3"/>
<evidence type="ECO:0000256" key="1">
    <source>
        <dbReference type="SAM" id="Coils"/>
    </source>
</evidence>
<reference evidence="3" key="1">
    <citation type="submission" date="2022-07" db="EMBL/GenBank/DDBJ databases">
        <title>Parvularcula maris sp. nov., an algicidal bacterium isolated from seawater.</title>
        <authorList>
            <person name="Li F."/>
        </authorList>
    </citation>
    <scope>NUCLEOTIDE SEQUENCE</scope>
    <source>
        <strain evidence="3">BGMRC 0090</strain>
    </source>
</reference>
<feature type="region of interest" description="Disordered" evidence="2">
    <location>
        <begin position="1"/>
        <end position="29"/>
    </location>
</feature>
<organism evidence="3 4">
    <name type="scientific">Parvularcula maris</name>
    <dbReference type="NCBI Taxonomy" id="2965077"/>
    <lineage>
        <taxon>Bacteria</taxon>
        <taxon>Pseudomonadati</taxon>
        <taxon>Pseudomonadota</taxon>
        <taxon>Alphaproteobacteria</taxon>
        <taxon>Parvularculales</taxon>
        <taxon>Parvularculaceae</taxon>
        <taxon>Parvularcula</taxon>
    </lineage>
</organism>
<name>A0A9X2RIU3_9PROT</name>
<dbReference type="InterPro" id="IPR007420">
    <property type="entry name" value="DUF465"/>
</dbReference>
<evidence type="ECO:0000313" key="4">
    <source>
        <dbReference type="Proteomes" id="UP001142610"/>
    </source>
</evidence>
<comment type="caution">
    <text evidence="3">The sequence shown here is derived from an EMBL/GenBank/DDBJ whole genome shotgun (WGS) entry which is preliminary data.</text>
</comment>
<dbReference type="Proteomes" id="UP001142610">
    <property type="component" value="Unassembled WGS sequence"/>
</dbReference>
<keyword evidence="1" id="KW-0175">Coiled coil</keyword>
<proteinExistence type="predicted"/>
<dbReference type="InterPro" id="IPR038444">
    <property type="entry name" value="DUF465_sf"/>
</dbReference>
<sequence length="92" mass="10436">MTDGDRPSFGVIEGDAGKAEPVPDPGGANDEALQMKIAELEEEHRDLDQAIISMEERMPYDRLTIGRMKKRKLVLKDQIEELRDRLFPDIIA</sequence>
<keyword evidence="4" id="KW-1185">Reference proteome</keyword>
<dbReference type="Pfam" id="PF04325">
    <property type="entry name" value="DUF465"/>
    <property type="match status" value="1"/>
</dbReference>
<feature type="coiled-coil region" evidence="1">
    <location>
        <begin position="30"/>
        <end position="85"/>
    </location>
</feature>
<dbReference type="EMBL" id="JANIBC010000018">
    <property type="protein sequence ID" value="MCQ8186419.1"/>
    <property type="molecule type" value="Genomic_DNA"/>
</dbReference>
<dbReference type="Gene3D" id="6.10.280.50">
    <property type="match status" value="1"/>
</dbReference>
<accession>A0A9X2RIU3</accession>
<evidence type="ECO:0000256" key="2">
    <source>
        <dbReference type="SAM" id="MobiDB-lite"/>
    </source>
</evidence>
<gene>
    <name evidence="3" type="ORF">NOG11_13625</name>
</gene>
<protein>
    <submittedName>
        <fullName evidence="3">DUF465 domain-containing protein</fullName>
    </submittedName>
</protein>
<evidence type="ECO:0000313" key="3">
    <source>
        <dbReference type="EMBL" id="MCQ8186419.1"/>
    </source>
</evidence>